<proteinExistence type="predicted"/>
<evidence type="ECO:0000313" key="2">
    <source>
        <dbReference type="Proteomes" id="UP000643701"/>
    </source>
</evidence>
<dbReference type="AlphaFoldDB" id="A0A967AHV7"/>
<gene>
    <name evidence="1" type="ORF">G7034_00060</name>
</gene>
<accession>A0A967AHV7</accession>
<reference evidence="1" key="1">
    <citation type="submission" date="2020-03" db="EMBL/GenBank/DDBJ databases">
        <title>Psychroflexus Maritimus sp. nov., isolate from marine sediment.</title>
        <authorList>
            <person name="Zhong Y.-L."/>
        </authorList>
    </citation>
    <scope>NUCLEOTIDE SEQUENCE</scope>
    <source>
        <strain evidence="1">C1</strain>
    </source>
</reference>
<dbReference type="Proteomes" id="UP000643701">
    <property type="component" value="Unassembled WGS sequence"/>
</dbReference>
<dbReference type="EMBL" id="JAANAS010000001">
    <property type="protein sequence ID" value="NGZ88649.1"/>
    <property type="molecule type" value="Genomic_DNA"/>
</dbReference>
<name>A0A967AHV7_9FLAO</name>
<evidence type="ECO:0000313" key="1">
    <source>
        <dbReference type="EMBL" id="NGZ88649.1"/>
    </source>
</evidence>
<dbReference type="SUPFAM" id="SSF55961">
    <property type="entry name" value="Bet v1-like"/>
    <property type="match status" value="1"/>
</dbReference>
<keyword evidence="2" id="KW-1185">Reference proteome</keyword>
<sequence length="150" mass="17526">MKYTTEIIIDLPLSKVIAIFENPELLPDWQRGLKYSKLIKGENGEVGAKRKLKVDLEIKTIIMIETIIKKKLPNEWHGKYSANGIDSIQKNYFKAINENQTHWKNESEFKFHGAMRIISKIMPGIFKQRGEQVMTDFKAFAEREVSQRKK</sequence>
<comment type="caution">
    <text evidence="1">The sequence shown here is derived from an EMBL/GenBank/DDBJ whole genome shotgun (WGS) entry which is preliminary data.</text>
</comment>
<protein>
    <submittedName>
        <fullName evidence="1">SRPBCC family protein</fullName>
    </submittedName>
</protein>
<dbReference type="Gene3D" id="3.30.530.20">
    <property type="match status" value="1"/>
</dbReference>
<dbReference type="RefSeq" id="WP_166398919.1">
    <property type="nucleotide sequence ID" value="NZ_JAANAS010000001.1"/>
</dbReference>
<dbReference type="CDD" id="cd07812">
    <property type="entry name" value="SRPBCC"/>
    <property type="match status" value="1"/>
</dbReference>
<organism evidence="1 2">
    <name type="scientific">Psychroflexus maritimus</name>
    <dbReference type="NCBI Taxonomy" id="2714865"/>
    <lineage>
        <taxon>Bacteria</taxon>
        <taxon>Pseudomonadati</taxon>
        <taxon>Bacteroidota</taxon>
        <taxon>Flavobacteriia</taxon>
        <taxon>Flavobacteriales</taxon>
        <taxon>Flavobacteriaceae</taxon>
        <taxon>Psychroflexus</taxon>
    </lineage>
</organism>
<dbReference type="InterPro" id="IPR023393">
    <property type="entry name" value="START-like_dom_sf"/>
</dbReference>